<keyword evidence="4" id="KW-1185">Reference proteome</keyword>
<evidence type="ECO:0000256" key="1">
    <source>
        <dbReference type="SAM" id="MobiDB-lite"/>
    </source>
</evidence>
<sequence length="666" mass="74884">ALGVREMQDPQRHTATPRWKQKQFYTQTNSVVHIFLVCDTRGLGSKPQPGSEYFPRLPRRVAEDDAWRDCGVQLVLAWFRSHWKSQTQCGKGGDGGVPFFEPVADTTTWNLNESFRSIRVPLQRLRAADVGPTADAPSILLDSSKETLYHGTRAGVLCLILRDGLCASPKSHNVTGVWLTEDLEWGFHWGRTPLDEFPGCVVEVEVTLHGETDKSAAAISRHVPDAELKAVHLQIPSEDWVAFVKDFRTAIWEVACTFPGGNSGRRQKNSYLIELTTSRCSCFQVATSASWRARREKYPVCTVRQRERLESLQWNLLPKPMQSFFIRQFGDDFPKLCNEEAVSFDSESLQVLQNTQVCSARKVENDAVGEEEAMQRVRQAVMEYAASRVQGLGLPPTNLAAYETSDSSDMQRARASNASNGSMEGEQATIQKGSYKRPVRRIRCYTQNPQLWTLLCLHKSQQTVHVTYVDTLEKQADTAVEAAVQALSFVRADLRAPARQNRTFQSDGLVSCGLLCLQWCERQSRDFMKVGQLPYVSSGRELAVRLMEWIAKLLQQRHLMEAKAAERDKPVNTDMPPLPPPDTPPPPCVPDEPAKTEGILFGCSKCSMLKSGCLACASGVKDPFLKKWLDCVCFVLKGWTTTWSERLRSPAILHSQRKQSQPEKFD</sequence>
<dbReference type="OrthoDB" id="433969at2759"/>
<protein>
    <submittedName>
        <fullName evidence="3">Leucine-rich repeat-containing protein 57</fullName>
    </submittedName>
</protein>
<proteinExistence type="predicted"/>
<name>A0A9P1D5M0_9DINO</name>
<dbReference type="Proteomes" id="UP001152797">
    <property type="component" value="Unassembled WGS sequence"/>
</dbReference>
<feature type="non-terminal residue" evidence="2">
    <location>
        <position position="666"/>
    </location>
</feature>
<dbReference type="EMBL" id="CAMXCT020003255">
    <property type="protein sequence ID" value="CAL1156741.1"/>
    <property type="molecule type" value="Genomic_DNA"/>
</dbReference>
<reference evidence="3 4" key="2">
    <citation type="submission" date="2024-05" db="EMBL/GenBank/DDBJ databases">
        <authorList>
            <person name="Chen Y."/>
            <person name="Shah S."/>
            <person name="Dougan E. K."/>
            <person name="Thang M."/>
            <person name="Chan C."/>
        </authorList>
    </citation>
    <scope>NUCLEOTIDE SEQUENCE [LARGE SCALE GENOMIC DNA]</scope>
</reference>
<dbReference type="AlphaFoldDB" id="A0A9P1D5M0"/>
<comment type="caution">
    <text evidence="2">The sequence shown here is derived from an EMBL/GenBank/DDBJ whole genome shotgun (WGS) entry which is preliminary data.</text>
</comment>
<evidence type="ECO:0000313" key="4">
    <source>
        <dbReference type="Proteomes" id="UP001152797"/>
    </source>
</evidence>
<evidence type="ECO:0000313" key="3">
    <source>
        <dbReference type="EMBL" id="CAL4790678.1"/>
    </source>
</evidence>
<evidence type="ECO:0000313" key="2">
    <source>
        <dbReference type="EMBL" id="CAI4003366.1"/>
    </source>
</evidence>
<gene>
    <name evidence="2" type="ORF">C1SCF055_LOCUS29238</name>
</gene>
<dbReference type="EMBL" id="CAMXCT030003255">
    <property type="protein sequence ID" value="CAL4790678.1"/>
    <property type="molecule type" value="Genomic_DNA"/>
</dbReference>
<accession>A0A9P1D5M0</accession>
<dbReference type="EMBL" id="CAMXCT010003255">
    <property type="protein sequence ID" value="CAI4003366.1"/>
    <property type="molecule type" value="Genomic_DNA"/>
</dbReference>
<reference evidence="2" key="1">
    <citation type="submission" date="2022-10" db="EMBL/GenBank/DDBJ databases">
        <authorList>
            <person name="Chen Y."/>
            <person name="Dougan E. K."/>
            <person name="Chan C."/>
            <person name="Rhodes N."/>
            <person name="Thang M."/>
        </authorList>
    </citation>
    <scope>NUCLEOTIDE SEQUENCE</scope>
</reference>
<feature type="region of interest" description="Disordered" evidence="1">
    <location>
        <begin position="566"/>
        <end position="585"/>
    </location>
</feature>
<feature type="compositionally biased region" description="Pro residues" evidence="1">
    <location>
        <begin position="576"/>
        <end position="585"/>
    </location>
</feature>
<feature type="non-terminal residue" evidence="2">
    <location>
        <position position="1"/>
    </location>
</feature>
<organism evidence="2">
    <name type="scientific">Cladocopium goreaui</name>
    <dbReference type="NCBI Taxonomy" id="2562237"/>
    <lineage>
        <taxon>Eukaryota</taxon>
        <taxon>Sar</taxon>
        <taxon>Alveolata</taxon>
        <taxon>Dinophyceae</taxon>
        <taxon>Suessiales</taxon>
        <taxon>Symbiodiniaceae</taxon>
        <taxon>Cladocopium</taxon>
    </lineage>
</organism>